<proteinExistence type="predicted"/>
<sequence length="270" mass="30640">MIALQDQVCRLIHRITRFDSFSKARDYINAHLEGCTIPIVLSFVNAHAVNLCYSEPGFIAALLESDVLLRDGVGVSTLYRILNIDPGFNFCGTDFIPFLLRTGGPRRIALLGTTEPYLGKAADRLRGEGHEIVLMMDGFRKPEDYLDALEPAAPDVVLLGMGMPKQEFVSAMIRTHYTKPLLVINGGACIDFMGEKVKRAPLWMRRGSLEWVFRLLQEPRRMYRRYLVGNMLFLARAVCMRGRMIPLFLSDPKLQVHENSSHRIGWRALD</sequence>
<dbReference type="InterPro" id="IPR004629">
    <property type="entry name" value="WecG_TagA_CpsF"/>
</dbReference>
<keyword evidence="1" id="KW-0328">Glycosyltransferase</keyword>
<evidence type="ECO:0000256" key="2">
    <source>
        <dbReference type="ARBA" id="ARBA00022679"/>
    </source>
</evidence>
<dbReference type="Pfam" id="PF03808">
    <property type="entry name" value="Glyco_tran_WecG"/>
    <property type="match status" value="1"/>
</dbReference>
<evidence type="ECO:0000256" key="1">
    <source>
        <dbReference type="ARBA" id="ARBA00022676"/>
    </source>
</evidence>
<dbReference type="OrthoDB" id="9771846at2"/>
<keyword evidence="2 3" id="KW-0808">Transferase</keyword>
<dbReference type="RefSeq" id="WP_131446528.1">
    <property type="nucleotide sequence ID" value="NZ_SJZI01000002.1"/>
</dbReference>
<dbReference type="CDD" id="cd06533">
    <property type="entry name" value="Glyco_transf_WecG_TagA"/>
    <property type="match status" value="1"/>
</dbReference>
<dbReference type="PANTHER" id="PTHR34136:SF1">
    <property type="entry name" value="UDP-N-ACETYL-D-MANNOSAMINURONIC ACID TRANSFERASE"/>
    <property type="match status" value="1"/>
</dbReference>
<dbReference type="NCBIfam" id="TIGR00696">
    <property type="entry name" value="wecG_tagA_cpsF"/>
    <property type="match status" value="1"/>
</dbReference>
<dbReference type="Proteomes" id="UP000295334">
    <property type="component" value="Unassembled WGS sequence"/>
</dbReference>
<name>A0A4R1BPR2_9BACT</name>
<dbReference type="GO" id="GO:0016758">
    <property type="term" value="F:hexosyltransferase activity"/>
    <property type="evidence" value="ECO:0007669"/>
    <property type="project" value="TreeGrafter"/>
</dbReference>
<protein>
    <submittedName>
        <fullName evidence="3">Glycosyltransferase</fullName>
    </submittedName>
</protein>
<reference evidence="3 4" key="1">
    <citation type="submission" date="2019-03" db="EMBL/GenBank/DDBJ databases">
        <authorList>
            <person name="Kim M.K.M."/>
        </authorList>
    </citation>
    <scope>NUCLEOTIDE SEQUENCE [LARGE SCALE GENOMIC DNA]</scope>
    <source>
        <strain evidence="3 4">17J68-12</strain>
    </source>
</reference>
<evidence type="ECO:0000313" key="4">
    <source>
        <dbReference type="Proteomes" id="UP000295334"/>
    </source>
</evidence>
<dbReference type="AlphaFoldDB" id="A0A4R1BPR2"/>
<evidence type="ECO:0000313" key="3">
    <source>
        <dbReference type="EMBL" id="TCJ19317.1"/>
    </source>
</evidence>
<dbReference type="PANTHER" id="PTHR34136">
    <property type="match status" value="1"/>
</dbReference>
<comment type="caution">
    <text evidence="3">The sequence shown here is derived from an EMBL/GenBank/DDBJ whole genome shotgun (WGS) entry which is preliminary data.</text>
</comment>
<accession>A0A4R1BPR2</accession>
<organism evidence="3 4">
    <name type="scientific">Flaviaesturariibacter flavus</name>
    <dbReference type="NCBI Taxonomy" id="2502780"/>
    <lineage>
        <taxon>Bacteria</taxon>
        <taxon>Pseudomonadati</taxon>
        <taxon>Bacteroidota</taxon>
        <taxon>Chitinophagia</taxon>
        <taxon>Chitinophagales</taxon>
        <taxon>Chitinophagaceae</taxon>
        <taxon>Flaviaestuariibacter</taxon>
    </lineage>
</organism>
<dbReference type="EMBL" id="SJZI01000002">
    <property type="protein sequence ID" value="TCJ19317.1"/>
    <property type="molecule type" value="Genomic_DNA"/>
</dbReference>
<gene>
    <name evidence="3" type="ORF">EPD60_02545</name>
</gene>
<keyword evidence="4" id="KW-1185">Reference proteome</keyword>